<dbReference type="GO" id="GO:0040029">
    <property type="term" value="P:epigenetic regulation of gene expression"/>
    <property type="evidence" value="ECO:0007669"/>
    <property type="project" value="TreeGrafter"/>
</dbReference>
<dbReference type="OMA" id="ESYLMVF"/>
<dbReference type="Pfam" id="PF00850">
    <property type="entry name" value="Hist_deacetyl"/>
    <property type="match status" value="1"/>
</dbReference>
<dbReference type="EMBL" id="KQ097130">
    <property type="protein sequence ID" value="KMS93989.1"/>
    <property type="molecule type" value="Genomic_DNA"/>
</dbReference>
<dbReference type="PANTHER" id="PTHR10625">
    <property type="entry name" value="HISTONE DEACETYLASE HDAC1-RELATED"/>
    <property type="match status" value="1"/>
</dbReference>
<reference evidence="4 5" key="1">
    <citation type="journal article" date="2014" name="Nature">
        <title>The genome of the recently domesticated crop plant sugar beet (Beta vulgaris).</title>
        <authorList>
            <person name="Dohm J.C."/>
            <person name="Minoche A.E."/>
            <person name="Holtgrawe D."/>
            <person name="Capella-Gutierrez S."/>
            <person name="Zakrzewski F."/>
            <person name="Tafer H."/>
            <person name="Rupp O."/>
            <person name="Sorensen T.R."/>
            <person name="Stracke R."/>
            <person name="Reinhardt R."/>
            <person name="Goesmann A."/>
            <person name="Kraft T."/>
            <person name="Schulz B."/>
            <person name="Stadler P.F."/>
            <person name="Schmidt T."/>
            <person name="Gabaldon T."/>
            <person name="Lehrach H."/>
            <person name="Weisshaar B."/>
            <person name="Himmelbauer H."/>
        </authorList>
    </citation>
    <scope>NUCLEOTIDE SEQUENCE [LARGE SCALE GENOMIC DNA]</scope>
    <source>
        <tissue evidence="4">Taproot</tissue>
    </source>
</reference>
<dbReference type="Proteomes" id="UP000035740">
    <property type="component" value="Unassembled WGS sequence"/>
</dbReference>
<dbReference type="OrthoDB" id="1925057at2759"/>
<dbReference type="Gene3D" id="3.40.800.20">
    <property type="entry name" value="Histone deacetylase domain"/>
    <property type="match status" value="1"/>
</dbReference>
<feature type="domain" description="Histone deacetylase" evidence="3">
    <location>
        <begin position="1"/>
        <end position="123"/>
    </location>
</feature>
<dbReference type="GO" id="GO:0004407">
    <property type="term" value="F:histone deacetylase activity"/>
    <property type="evidence" value="ECO:0007669"/>
    <property type="project" value="InterPro"/>
</dbReference>
<feature type="non-terminal residue" evidence="4">
    <location>
        <position position="124"/>
    </location>
</feature>
<dbReference type="InterPro" id="IPR003084">
    <property type="entry name" value="HDAC_I/II"/>
</dbReference>
<evidence type="ECO:0000313" key="4">
    <source>
        <dbReference type="EMBL" id="KMS93989.1"/>
    </source>
</evidence>
<dbReference type="PRINTS" id="PR01271">
    <property type="entry name" value="HISDACETLASE"/>
</dbReference>
<accession>A0A0J8AYX8</accession>
<keyword evidence="1" id="KW-0678">Repressor</keyword>
<protein>
    <recommendedName>
        <fullName evidence="3">Histone deacetylase domain-containing protein</fullName>
    </recommendedName>
</protein>
<gene>
    <name evidence="4" type="ORF">BVRB_025910</name>
</gene>
<organism evidence="4 5">
    <name type="scientific">Beta vulgaris subsp. vulgaris</name>
    <name type="common">Beet</name>
    <dbReference type="NCBI Taxonomy" id="3555"/>
    <lineage>
        <taxon>Eukaryota</taxon>
        <taxon>Viridiplantae</taxon>
        <taxon>Streptophyta</taxon>
        <taxon>Embryophyta</taxon>
        <taxon>Tracheophyta</taxon>
        <taxon>Spermatophyta</taxon>
        <taxon>Magnoliopsida</taxon>
        <taxon>eudicotyledons</taxon>
        <taxon>Gunneridae</taxon>
        <taxon>Pentapetalae</taxon>
        <taxon>Caryophyllales</taxon>
        <taxon>Chenopodiaceae</taxon>
        <taxon>Betoideae</taxon>
        <taxon>Beta</taxon>
    </lineage>
</organism>
<name>A0A0J8AYX8_BETVV</name>
<dbReference type="InterPro" id="IPR037138">
    <property type="entry name" value="His_deacetylse_dom_sf"/>
</dbReference>
<keyword evidence="5" id="KW-1185">Reference proteome</keyword>
<dbReference type="eggNOG" id="KOG1342">
    <property type="taxonomic scope" value="Eukaryota"/>
</dbReference>
<dbReference type="GO" id="GO:0005634">
    <property type="term" value="C:nucleus"/>
    <property type="evidence" value="ECO:0007669"/>
    <property type="project" value="TreeGrafter"/>
</dbReference>
<dbReference type="AlphaFoldDB" id="A0A0J8AYX8"/>
<evidence type="ECO:0000256" key="2">
    <source>
        <dbReference type="ARBA" id="ARBA00022853"/>
    </source>
</evidence>
<evidence type="ECO:0000256" key="1">
    <source>
        <dbReference type="ARBA" id="ARBA00022491"/>
    </source>
</evidence>
<dbReference type="InterPro" id="IPR023801">
    <property type="entry name" value="His_deacetylse_dom"/>
</dbReference>
<dbReference type="InterPro" id="IPR023696">
    <property type="entry name" value="Ureohydrolase_dom_sf"/>
</dbReference>
<evidence type="ECO:0000313" key="5">
    <source>
        <dbReference type="Proteomes" id="UP000035740"/>
    </source>
</evidence>
<dbReference type="SUPFAM" id="SSF52768">
    <property type="entry name" value="Arginase/deacetylase"/>
    <property type="match status" value="1"/>
</dbReference>
<dbReference type="Gramene" id="KMS93989">
    <property type="protein sequence ID" value="KMS93989"/>
    <property type="gene ID" value="BVRB_025910"/>
</dbReference>
<sequence length="124" mass="13462">MTVSFHKFGNFFPGTGDVKDTGARLGKNYAVNFPLDAGIDDESYLMVFKPVISKVMEVYRPGAIVLQCGADSLTGDRLGCFNLTVRGHGEAVRFVKSFGLPTLVLGGGGYNIRNVSRCWAYETS</sequence>
<keyword evidence="2" id="KW-0156">Chromatin regulator</keyword>
<evidence type="ECO:0000259" key="3">
    <source>
        <dbReference type="Pfam" id="PF00850"/>
    </source>
</evidence>
<dbReference type="PANTHER" id="PTHR10625:SF44">
    <property type="entry name" value="HISTONE DEACETYLASE 19"/>
    <property type="match status" value="1"/>
</dbReference>
<proteinExistence type="predicted"/>